<dbReference type="EMBL" id="AYZO01000014">
    <property type="protein sequence ID" value="KRN12016.1"/>
    <property type="molecule type" value="Genomic_DNA"/>
</dbReference>
<name>I7LFU5_9LACO</name>
<dbReference type="Proteomes" id="UP000051521">
    <property type="component" value="Unassembled WGS sequence"/>
</dbReference>
<evidence type="ECO:0000313" key="1">
    <source>
        <dbReference type="EMBL" id="CCI86968.1"/>
    </source>
</evidence>
<organism evidence="1 3">
    <name type="scientific">Lactobacillus gigeriorum DSM 23908 = CRBIP 24.85</name>
    <dbReference type="NCBI Taxonomy" id="1423751"/>
    <lineage>
        <taxon>Bacteria</taxon>
        <taxon>Bacillati</taxon>
        <taxon>Bacillota</taxon>
        <taxon>Bacilli</taxon>
        <taxon>Lactobacillales</taxon>
        <taxon>Lactobacillaceae</taxon>
        <taxon>Lactobacillus</taxon>
    </lineage>
</organism>
<protein>
    <submittedName>
        <fullName evidence="1">Uncharacterized protein</fullName>
    </submittedName>
</protein>
<proteinExistence type="predicted"/>
<dbReference type="EMBL" id="CAKC01000044">
    <property type="protein sequence ID" value="CCI86968.1"/>
    <property type="molecule type" value="Genomic_DNA"/>
</dbReference>
<accession>I7LFU5</accession>
<comment type="caution">
    <text evidence="1">The sequence shown here is derived from an EMBL/GenBank/DDBJ whole genome shotgun (WGS) entry which is preliminary data.</text>
</comment>
<evidence type="ECO:0000313" key="2">
    <source>
        <dbReference type="EMBL" id="KRN12016.1"/>
    </source>
</evidence>
<sequence>MGIVKDGKEVQGLALAGDTFSKVKFDNSKNQVVIGNNTYSLGVPTLRSYIFNGNSLSIGYTGNVYYVKVPYTQFQKDYLNGKTINFEMFYKDQFFVSRPFVFPADYNHMTPMVSNDPNFLFFDFTDGIAIWTPSEFSIDASNRLQADNNLHLVINELASNMPLVIKS</sequence>
<gene>
    <name evidence="1" type="ORF">BN52_01290</name>
    <name evidence="2" type="ORF">FC38_GL000420</name>
</gene>
<dbReference type="STRING" id="1423751.FC38_GL000420"/>
<reference evidence="2 4" key="2">
    <citation type="journal article" date="2015" name="Genome Announc.">
        <title>Expanding the biotechnology potential of lactobacilli through comparative genomics of 213 strains and associated genera.</title>
        <authorList>
            <person name="Sun Z."/>
            <person name="Harris H.M."/>
            <person name="McCann A."/>
            <person name="Guo C."/>
            <person name="Argimon S."/>
            <person name="Zhang W."/>
            <person name="Yang X."/>
            <person name="Jeffery I.B."/>
            <person name="Cooney J.C."/>
            <person name="Kagawa T.F."/>
            <person name="Liu W."/>
            <person name="Song Y."/>
            <person name="Salvetti E."/>
            <person name="Wrobel A."/>
            <person name="Rasinkangas P."/>
            <person name="Parkhill J."/>
            <person name="Rea M.C."/>
            <person name="O'Sullivan O."/>
            <person name="Ritari J."/>
            <person name="Douillard F.P."/>
            <person name="Paul Ross R."/>
            <person name="Yang R."/>
            <person name="Briner A.E."/>
            <person name="Felis G.E."/>
            <person name="de Vos W.M."/>
            <person name="Barrangou R."/>
            <person name="Klaenhammer T.R."/>
            <person name="Caufield P.W."/>
            <person name="Cui Y."/>
            <person name="Zhang H."/>
            <person name="O'Toole P.W."/>
        </authorList>
    </citation>
    <scope>NUCLEOTIDE SEQUENCE [LARGE SCALE GENOMIC DNA]</scope>
    <source>
        <strain evidence="2 4">DSM 23908</strain>
    </source>
</reference>
<dbReference type="AlphaFoldDB" id="I7LFU5"/>
<evidence type="ECO:0000313" key="3">
    <source>
        <dbReference type="Proteomes" id="UP000009326"/>
    </source>
</evidence>
<dbReference type="Proteomes" id="UP000009326">
    <property type="component" value="Unassembled WGS sequence"/>
</dbReference>
<keyword evidence="4" id="KW-1185">Reference proteome</keyword>
<evidence type="ECO:0000313" key="4">
    <source>
        <dbReference type="Proteomes" id="UP000051521"/>
    </source>
</evidence>
<reference evidence="1 3" key="1">
    <citation type="submission" date="2012-06" db="EMBL/GenBank/DDBJ databases">
        <title>Draft genome sequence of Lactobacillus gigeriorum CRBIP 24.85T, isolated from chicken crop.</title>
        <authorList>
            <person name="Cousin S."/>
            <person name="Ma L."/>
            <person name="Creno S."/>
            <person name="Clermont D."/>
            <person name="Loux V."/>
            <person name="Bizet C."/>
            <person name="Bouchier C."/>
        </authorList>
    </citation>
    <scope>NUCLEOTIDE SEQUENCE [LARGE SCALE GENOMIC DNA]</scope>
    <source>
        <strain evidence="3">CRBIP 24.85T</strain>
        <strain evidence="1">Type strain: CRBIP 24.85</strain>
    </source>
</reference>
<dbReference type="RefSeq" id="WP_008473063.1">
    <property type="nucleotide sequence ID" value="NZ_AYZO01000014.1"/>
</dbReference>
<dbReference type="PATRIC" id="fig|1423751.3.peg.442"/>